<reference evidence="5" key="2">
    <citation type="submission" date="2021-04" db="EMBL/GenBank/DDBJ databases">
        <authorList>
            <person name="Gilroy R."/>
        </authorList>
    </citation>
    <scope>NUCLEOTIDE SEQUENCE</scope>
    <source>
        <strain evidence="5">9264</strain>
    </source>
</reference>
<dbReference type="Proteomes" id="UP000823889">
    <property type="component" value="Unassembled WGS sequence"/>
</dbReference>
<proteinExistence type="predicted"/>
<organism evidence="5 6">
    <name type="scientific">Candidatus Paenalcaligenes intestinipullorum</name>
    <dbReference type="NCBI Taxonomy" id="2838718"/>
    <lineage>
        <taxon>Bacteria</taxon>
        <taxon>Pseudomonadati</taxon>
        <taxon>Pseudomonadota</taxon>
        <taxon>Betaproteobacteria</taxon>
        <taxon>Burkholderiales</taxon>
        <taxon>Alcaligenaceae</taxon>
        <taxon>Paenalcaligenes</taxon>
    </lineage>
</organism>
<dbReference type="PANTHER" id="PTHR30295">
    <property type="entry name" value="BACTERIOFERRITIN"/>
    <property type="match status" value="1"/>
</dbReference>
<keyword evidence="2 3" id="KW-0408">Iron</keyword>
<dbReference type="GO" id="GO:0020037">
    <property type="term" value="F:heme binding"/>
    <property type="evidence" value="ECO:0007669"/>
    <property type="project" value="TreeGrafter"/>
</dbReference>
<dbReference type="GO" id="GO:0008199">
    <property type="term" value="F:ferric iron binding"/>
    <property type="evidence" value="ECO:0007669"/>
    <property type="project" value="InterPro"/>
</dbReference>
<dbReference type="PIRSF" id="PIRSF018063">
    <property type="entry name" value="Ferrtn_UCP018063"/>
    <property type="match status" value="1"/>
</dbReference>
<feature type="binding site" evidence="3">
    <location>
        <position position="56"/>
    </location>
    <ligand>
        <name>Fe cation</name>
        <dbReference type="ChEBI" id="CHEBI:24875"/>
    </ligand>
</feature>
<evidence type="ECO:0000256" key="2">
    <source>
        <dbReference type="ARBA" id="ARBA00023004"/>
    </source>
</evidence>
<evidence type="ECO:0000313" key="6">
    <source>
        <dbReference type="Proteomes" id="UP000823889"/>
    </source>
</evidence>
<protein>
    <submittedName>
        <fullName evidence="5">Ferritin-like domain-containing protein</fullName>
    </submittedName>
</protein>
<dbReference type="InterPro" id="IPR012347">
    <property type="entry name" value="Ferritin-like"/>
</dbReference>
<name>A0A9D2U8X8_9BURK</name>
<dbReference type="Pfam" id="PF00210">
    <property type="entry name" value="Ferritin"/>
    <property type="match status" value="1"/>
</dbReference>
<feature type="binding site" evidence="3">
    <location>
        <position position="174"/>
    </location>
    <ligand>
        <name>Fe cation</name>
        <dbReference type="ChEBI" id="CHEBI:24875"/>
    </ligand>
</feature>
<feature type="binding site" evidence="3">
    <location>
        <position position="139"/>
    </location>
    <ligand>
        <name>Fe cation</name>
        <dbReference type="ChEBI" id="CHEBI:24875"/>
    </ligand>
</feature>
<sequence length="184" mass="20826">MSTKTNPTHAEPHHTLDVAAIRAAARKHVEEGAVSSGYQGNREEIIAMLNEALATEWVCVLRYMRHYFTATGLNNEAIKAEFLEHAEQERGHANRIAERIVQLNGEPNLNPATLTDYSHAEYDDSDNIQDMIRANLIAERIAVESYRQMIERIGDSDPTTTQMLIEIMATEEEHADEMSDLLDY</sequence>
<dbReference type="InterPro" id="IPR014490">
    <property type="entry name" value="Dps-like"/>
</dbReference>
<reference evidence="5" key="1">
    <citation type="journal article" date="2021" name="PeerJ">
        <title>Extensive microbial diversity within the chicken gut microbiome revealed by metagenomics and culture.</title>
        <authorList>
            <person name="Gilroy R."/>
            <person name="Ravi A."/>
            <person name="Getino M."/>
            <person name="Pursley I."/>
            <person name="Horton D.L."/>
            <person name="Alikhan N.F."/>
            <person name="Baker D."/>
            <person name="Gharbi K."/>
            <person name="Hall N."/>
            <person name="Watson M."/>
            <person name="Adriaenssens E.M."/>
            <person name="Foster-Nyarko E."/>
            <person name="Jarju S."/>
            <person name="Secka A."/>
            <person name="Antonio M."/>
            <person name="Oren A."/>
            <person name="Chaudhuri R.R."/>
            <person name="La Ragione R."/>
            <person name="Hildebrand F."/>
            <person name="Pallen M.J."/>
        </authorList>
    </citation>
    <scope>NUCLEOTIDE SEQUENCE</scope>
    <source>
        <strain evidence="5">9264</strain>
    </source>
</reference>
<dbReference type="InterPro" id="IPR008331">
    <property type="entry name" value="Ferritin_DPS_dom"/>
</dbReference>
<evidence type="ECO:0000256" key="3">
    <source>
        <dbReference type="PIRSR" id="PIRSR018063-50"/>
    </source>
</evidence>
<feature type="binding site" evidence="3">
    <location>
        <position position="92"/>
    </location>
    <ligand>
        <name>Fe cation</name>
        <dbReference type="ChEBI" id="CHEBI:24875"/>
    </ligand>
</feature>
<gene>
    <name evidence="5" type="ORF">H9906_01930</name>
</gene>
<keyword evidence="3" id="KW-0479">Metal-binding</keyword>
<feature type="domain" description="Ferritin-like diiron" evidence="4">
    <location>
        <begin position="39"/>
        <end position="184"/>
    </location>
</feature>
<feature type="binding site" evidence="3">
    <location>
        <position position="171"/>
    </location>
    <ligand>
        <name>Fe cation</name>
        <dbReference type="ChEBI" id="CHEBI:24875"/>
    </ligand>
</feature>
<dbReference type="PANTHER" id="PTHR30295:SF1">
    <property type="entry name" value="DNA PROTECTION DURING STARVATION PROTEIN"/>
    <property type="match status" value="1"/>
</dbReference>
<dbReference type="AlphaFoldDB" id="A0A9D2U8X8"/>
<dbReference type="GO" id="GO:0006879">
    <property type="term" value="P:intracellular iron ion homeostasis"/>
    <property type="evidence" value="ECO:0007669"/>
    <property type="project" value="UniProtKB-KW"/>
</dbReference>
<keyword evidence="1" id="KW-0409">Iron storage</keyword>
<dbReference type="GO" id="GO:0005829">
    <property type="term" value="C:cytosol"/>
    <property type="evidence" value="ECO:0007669"/>
    <property type="project" value="TreeGrafter"/>
</dbReference>
<comment type="caution">
    <text evidence="5">The sequence shown here is derived from an EMBL/GenBank/DDBJ whole genome shotgun (WGS) entry which is preliminary data.</text>
</comment>
<dbReference type="InterPro" id="IPR009040">
    <property type="entry name" value="Ferritin-like_diiron"/>
</dbReference>
<evidence type="ECO:0000313" key="5">
    <source>
        <dbReference type="EMBL" id="HJD43774.1"/>
    </source>
</evidence>
<accession>A0A9D2U8X8</accession>
<dbReference type="GO" id="GO:0004322">
    <property type="term" value="F:ferroxidase activity"/>
    <property type="evidence" value="ECO:0007669"/>
    <property type="project" value="TreeGrafter"/>
</dbReference>
<evidence type="ECO:0000259" key="4">
    <source>
        <dbReference type="PROSITE" id="PS50905"/>
    </source>
</evidence>
<dbReference type="InterPro" id="IPR009078">
    <property type="entry name" value="Ferritin-like_SF"/>
</dbReference>
<dbReference type="PROSITE" id="PS50905">
    <property type="entry name" value="FERRITIN_LIKE"/>
    <property type="match status" value="1"/>
</dbReference>
<dbReference type="Gene3D" id="1.20.1260.10">
    <property type="match status" value="1"/>
</dbReference>
<evidence type="ECO:0000256" key="1">
    <source>
        <dbReference type="ARBA" id="ARBA00022434"/>
    </source>
</evidence>
<dbReference type="EMBL" id="DWUQ01000039">
    <property type="protein sequence ID" value="HJD43774.1"/>
    <property type="molecule type" value="Genomic_DNA"/>
</dbReference>
<dbReference type="SUPFAM" id="SSF47240">
    <property type="entry name" value="Ferritin-like"/>
    <property type="match status" value="1"/>
</dbReference>